<organism evidence="1 2">
    <name type="scientific">Chiloscyllium punctatum</name>
    <name type="common">Brownbanded bambooshark</name>
    <name type="synonym">Hemiscyllium punctatum</name>
    <dbReference type="NCBI Taxonomy" id="137246"/>
    <lineage>
        <taxon>Eukaryota</taxon>
        <taxon>Metazoa</taxon>
        <taxon>Chordata</taxon>
        <taxon>Craniata</taxon>
        <taxon>Vertebrata</taxon>
        <taxon>Chondrichthyes</taxon>
        <taxon>Elasmobranchii</taxon>
        <taxon>Galeomorphii</taxon>
        <taxon>Galeoidea</taxon>
        <taxon>Orectolobiformes</taxon>
        <taxon>Hemiscylliidae</taxon>
        <taxon>Chiloscyllium</taxon>
    </lineage>
</organism>
<accession>A0A401S8M1</accession>
<name>A0A401S8M1_CHIPU</name>
<comment type="caution">
    <text evidence="1">The sequence shown here is derived from an EMBL/GenBank/DDBJ whole genome shotgun (WGS) entry which is preliminary data.</text>
</comment>
<proteinExistence type="predicted"/>
<reference evidence="1 2" key="1">
    <citation type="journal article" date="2018" name="Nat. Ecol. Evol.">
        <title>Shark genomes provide insights into elasmobranch evolution and the origin of vertebrates.</title>
        <authorList>
            <person name="Hara Y"/>
            <person name="Yamaguchi K"/>
            <person name="Onimaru K"/>
            <person name="Kadota M"/>
            <person name="Koyanagi M"/>
            <person name="Keeley SD"/>
            <person name="Tatsumi K"/>
            <person name="Tanaka K"/>
            <person name="Motone F"/>
            <person name="Kageyama Y"/>
            <person name="Nozu R"/>
            <person name="Adachi N"/>
            <person name="Nishimura O"/>
            <person name="Nakagawa R"/>
            <person name="Tanegashima C"/>
            <person name="Kiyatake I"/>
            <person name="Matsumoto R"/>
            <person name="Murakumo K"/>
            <person name="Nishida K"/>
            <person name="Terakita A"/>
            <person name="Kuratani S"/>
            <person name="Sato K"/>
            <person name="Hyodo S Kuraku.S."/>
        </authorList>
    </citation>
    <scope>NUCLEOTIDE SEQUENCE [LARGE SCALE GENOMIC DNA]</scope>
</reference>
<dbReference type="PANTHER" id="PTHR14680">
    <property type="entry name" value="SI:DKEY-126G1.9-RELATED"/>
    <property type="match status" value="1"/>
</dbReference>
<sequence length="216" mass="25035">MHINKIKRPRLRLQQRQRAGYIVYQDRIVQKFYFHGITTMTAENLKSLVKRQLPFSGFASFQGRRGKSHAIGTDQENLLSTDQQLTLENIRHFKAKLKKVAILPTVQEIQESADGFQCESTEEPEQVKKTSGSKKVHIALIPDRYEPLIESLGENLNEESKTAKKFKRKQKLKKCKKNILKVLRAGWNYFVLGVQEFAQNYTMPYATSFTVIAEMR</sequence>
<dbReference type="EMBL" id="BEZZ01000136">
    <property type="protein sequence ID" value="GCC26745.1"/>
    <property type="molecule type" value="Genomic_DNA"/>
</dbReference>
<dbReference type="InterPro" id="IPR031667">
    <property type="entry name" value="RDD1"/>
</dbReference>
<dbReference type="Proteomes" id="UP000287033">
    <property type="component" value="Unassembled WGS sequence"/>
</dbReference>
<evidence type="ECO:0000313" key="1">
    <source>
        <dbReference type="EMBL" id="GCC26745.1"/>
    </source>
</evidence>
<keyword evidence="2" id="KW-1185">Reference proteome</keyword>
<evidence type="ECO:0000313" key="2">
    <source>
        <dbReference type="Proteomes" id="UP000287033"/>
    </source>
</evidence>
<dbReference type="PANTHER" id="PTHR14680:SF1">
    <property type="entry name" value="REQUIRED FOR DRUG-INDUCED DEATH PROTEIN 1"/>
    <property type="match status" value="1"/>
</dbReference>
<dbReference type="Pfam" id="PF15828">
    <property type="entry name" value="RDD1"/>
    <property type="match status" value="1"/>
</dbReference>
<dbReference type="STRING" id="137246.A0A401S8M1"/>
<dbReference type="AlphaFoldDB" id="A0A401S8M1"/>
<gene>
    <name evidence="1" type="ORF">chiPu_0005165</name>
</gene>
<protein>
    <submittedName>
        <fullName evidence="1">Uncharacterized protein</fullName>
    </submittedName>
</protein>
<dbReference type="OrthoDB" id="8904409at2759"/>